<name>X0SK77_9ZZZZ</name>
<gene>
    <name evidence="1" type="ORF">S01H1_00834</name>
</gene>
<reference evidence="1" key="1">
    <citation type="journal article" date="2014" name="Front. Microbiol.">
        <title>High frequency of phylogenetically diverse reductive dehalogenase-homologous genes in deep subseafloor sedimentary metagenomes.</title>
        <authorList>
            <person name="Kawai M."/>
            <person name="Futagami T."/>
            <person name="Toyoda A."/>
            <person name="Takaki Y."/>
            <person name="Nishi S."/>
            <person name="Hori S."/>
            <person name="Arai W."/>
            <person name="Tsubouchi T."/>
            <person name="Morono Y."/>
            <person name="Uchiyama I."/>
            <person name="Ito T."/>
            <person name="Fujiyama A."/>
            <person name="Inagaki F."/>
            <person name="Takami H."/>
        </authorList>
    </citation>
    <scope>NUCLEOTIDE SEQUENCE</scope>
    <source>
        <strain evidence="1">Expedition CK06-06</strain>
    </source>
</reference>
<proteinExistence type="predicted"/>
<comment type="caution">
    <text evidence="1">The sequence shown here is derived from an EMBL/GenBank/DDBJ whole genome shotgun (WGS) entry which is preliminary data.</text>
</comment>
<protein>
    <submittedName>
        <fullName evidence="1">Uncharacterized protein</fullName>
    </submittedName>
</protein>
<sequence length="96" mass="10742">LAAPYVSDDIDPVVTVNVAKAKNYAMQGCSGIANLVILNCLYGTVSTAIYRGIQREHNRIPVLNMIYDGLKQTNAKTRIEAFIHQAKLYHQRYSMV</sequence>
<feature type="non-terminal residue" evidence="1">
    <location>
        <position position="1"/>
    </location>
</feature>
<accession>X0SK77</accession>
<organism evidence="1">
    <name type="scientific">marine sediment metagenome</name>
    <dbReference type="NCBI Taxonomy" id="412755"/>
    <lineage>
        <taxon>unclassified sequences</taxon>
        <taxon>metagenomes</taxon>
        <taxon>ecological metagenomes</taxon>
    </lineage>
</organism>
<evidence type="ECO:0000313" key="1">
    <source>
        <dbReference type="EMBL" id="GAF75516.1"/>
    </source>
</evidence>
<dbReference type="AlphaFoldDB" id="X0SK77"/>
<dbReference type="EMBL" id="BARS01000318">
    <property type="protein sequence ID" value="GAF75516.1"/>
    <property type="molecule type" value="Genomic_DNA"/>
</dbReference>